<protein>
    <submittedName>
        <fullName evidence="1">Uncharacterized protein</fullName>
    </submittedName>
</protein>
<reference evidence="1 2" key="1">
    <citation type="submission" date="2019-05" db="EMBL/GenBank/DDBJ databases">
        <title>Another draft genome of Portunus trituberculatus and its Hox gene families provides insights of decapod evolution.</title>
        <authorList>
            <person name="Jeong J.-H."/>
            <person name="Song I."/>
            <person name="Kim S."/>
            <person name="Choi T."/>
            <person name="Kim D."/>
            <person name="Ryu S."/>
            <person name="Kim W."/>
        </authorList>
    </citation>
    <scope>NUCLEOTIDE SEQUENCE [LARGE SCALE GENOMIC DNA]</scope>
    <source>
        <tissue evidence="1">Muscle</tissue>
    </source>
</reference>
<dbReference type="Proteomes" id="UP000324222">
    <property type="component" value="Unassembled WGS sequence"/>
</dbReference>
<evidence type="ECO:0000313" key="1">
    <source>
        <dbReference type="EMBL" id="MPC91677.1"/>
    </source>
</evidence>
<dbReference type="EMBL" id="VSRR010088638">
    <property type="protein sequence ID" value="MPC91677.1"/>
    <property type="molecule type" value="Genomic_DNA"/>
</dbReference>
<sequence length="42" mass="4845">MQRGSRSRISRAVSMKIVIRYKEMQHFGSEKEAEDSQSKEGS</sequence>
<keyword evidence="2" id="KW-1185">Reference proteome</keyword>
<proteinExistence type="predicted"/>
<dbReference type="AlphaFoldDB" id="A0A5B7JE92"/>
<evidence type="ECO:0000313" key="2">
    <source>
        <dbReference type="Proteomes" id="UP000324222"/>
    </source>
</evidence>
<gene>
    <name evidence="1" type="ORF">E2C01_086731</name>
</gene>
<name>A0A5B7JE92_PORTR</name>
<organism evidence="1 2">
    <name type="scientific">Portunus trituberculatus</name>
    <name type="common">Swimming crab</name>
    <name type="synonym">Neptunus trituberculatus</name>
    <dbReference type="NCBI Taxonomy" id="210409"/>
    <lineage>
        <taxon>Eukaryota</taxon>
        <taxon>Metazoa</taxon>
        <taxon>Ecdysozoa</taxon>
        <taxon>Arthropoda</taxon>
        <taxon>Crustacea</taxon>
        <taxon>Multicrustacea</taxon>
        <taxon>Malacostraca</taxon>
        <taxon>Eumalacostraca</taxon>
        <taxon>Eucarida</taxon>
        <taxon>Decapoda</taxon>
        <taxon>Pleocyemata</taxon>
        <taxon>Brachyura</taxon>
        <taxon>Eubrachyura</taxon>
        <taxon>Portunoidea</taxon>
        <taxon>Portunidae</taxon>
        <taxon>Portuninae</taxon>
        <taxon>Portunus</taxon>
    </lineage>
</organism>
<comment type="caution">
    <text evidence="1">The sequence shown here is derived from an EMBL/GenBank/DDBJ whole genome shotgun (WGS) entry which is preliminary data.</text>
</comment>
<accession>A0A5B7JE92</accession>